<dbReference type="Proteomes" id="UP000239650">
    <property type="component" value="Unassembled WGS sequence"/>
</dbReference>
<evidence type="ECO:0000313" key="2">
    <source>
        <dbReference type="Proteomes" id="UP000239650"/>
    </source>
</evidence>
<organism evidence="1 2">
    <name type="scientific">Latilactobacillus sakei</name>
    <name type="common">Lactobacillus sakei</name>
    <dbReference type="NCBI Taxonomy" id="1599"/>
    <lineage>
        <taxon>Bacteria</taxon>
        <taxon>Bacillati</taxon>
        <taxon>Bacillota</taxon>
        <taxon>Bacilli</taxon>
        <taxon>Lactobacillales</taxon>
        <taxon>Lactobacillaceae</taxon>
        <taxon>Latilactobacillus</taxon>
    </lineage>
</organism>
<sequence>MDSRLEKLDAATDSKGNVKVLLTYLDEHAIAVELDLSAKFMKWFMQEYVNACLYTDVTVYVEDRHYTNFTEKRTVVNCIVPRANLGQDGNGQKKLPGLPGFFEVRKLTGLTEIKDSAMPNFRTEWMKLHS</sequence>
<dbReference type="EMBL" id="OKRC01000001">
    <property type="protein sequence ID" value="SPE18671.1"/>
    <property type="molecule type" value="Genomic_DNA"/>
</dbReference>
<dbReference type="RefSeq" id="WP_105299992.1">
    <property type="nucleotide sequence ID" value="NZ_OKRC01000001.1"/>
</dbReference>
<dbReference type="AlphaFoldDB" id="A0AAE8LVA3"/>
<evidence type="ECO:0000313" key="1">
    <source>
        <dbReference type="EMBL" id="SPE18671.1"/>
    </source>
</evidence>
<gene>
    <name evidence="1" type="ORF">LAS9267_00219</name>
</gene>
<reference evidence="1 2" key="1">
    <citation type="submission" date="2018-02" db="EMBL/GenBank/DDBJ databases">
        <authorList>
            <person name="Rodrigo-Torres L."/>
            <person name="Arahal R. D."/>
            <person name="Lucena T."/>
        </authorList>
    </citation>
    <scope>NUCLEOTIDE SEQUENCE [LARGE SCALE GENOMIC DNA]</scope>
    <source>
        <strain evidence="1 2">CECT 9267</strain>
    </source>
</reference>
<proteinExistence type="predicted"/>
<protein>
    <submittedName>
        <fullName evidence="1">Uncharacterized protein</fullName>
    </submittedName>
</protein>
<name>A0AAE8LVA3_LATSK</name>
<accession>A0AAE8LVA3</accession>
<comment type="caution">
    <text evidence="1">The sequence shown here is derived from an EMBL/GenBank/DDBJ whole genome shotgun (WGS) entry which is preliminary data.</text>
</comment>